<name>Q0W186_METAR</name>
<organism evidence="2 3">
    <name type="scientific">Methanocella arvoryzae (strain DSM 22066 / NBRC 105507 / MRE50)</name>
    <dbReference type="NCBI Taxonomy" id="351160"/>
    <lineage>
        <taxon>Archaea</taxon>
        <taxon>Methanobacteriati</taxon>
        <taxon>Methanobacteriota</taxon>
        <taxon>Stenosarchaea group</taxon>
        <taxon>Methanomicrobia</taxon>
        <taxon>Methanocellales</taxon>
        <taxon>Methanocellaceae</taxon>
        <taxon>Methanocella</taxon>
    </lineage>
</organism>
<reference evidence="2 3" key="1">
    <citation type="journal article" date="2006" name="Science">
        <title>Genome of rice cluster I archaea -- the key methane producers in the rice rhizosphere.</title>
        <authorList>
            <person name="Erkel C."/>
            <person name="Kube M."/>
            <person name="Reinhardt R."/>
            <person name="Liesack W."/>
        </authorList>
    </citation>
    <scope>NUCLEOTIDE SEQUENCE [LARGE SCALE GENOMIC DNA]</scope>
    <source>
        <strain evidence="3">DSM 22066 / NBRC 105507 / MRE50</strain>
    </source>
</reference>
<keyword evidence="1" id="KW-0812">Transmembrane</keyword>
<proteinExistence type="predicted"/>
<sequence>MMAEQAQYCLPRKDPFFAAVLSIAGGLLTGSLLFSLGQLYNGQVKKFTVLTIVNIFMGGIVAALYLGGSLITVGVGLLCCLPVFLLPVIIYIYEIYDAYVTATMLNRGEPAYDWF</sequence>
<dbReference type="eggNOG" id="arCOG03293">
    <property type="taxonomic scope" value="Archaea"/>
</dbReference>
<dbReference type="KEGG" id="rci:RRC84"/>
<dbReference type="Proteomes" id="UP000000663">
    <property type="component" value="Chromosome"/>
</dbReference>
<protein>
    <submittedName>
        <fullName evidence="2">Uncharacterized protein</fullName>
    </submittedName>
</protein>
<keyword evidence="1" id="KW-0472">Membrane</keyword>
<evidence type="ECO:0000313" key="3">
    <source>
        <dbReference type="Proteomes" id="UP000000663"/>
    </source>
</evidence>
<gene>
    <name evidence="2" type="ORF">RRC84</name>
</gene>
<feature type="transmembrane region" description="Helical" evidence="1">
    <location>
        <begin position="73"/>
        <end position="93"/>
    </location>
</feature>
<keyword evidence="1" id="KW-1133">Transmembrane helix</keyword>
<dbReference type="AlphaFoldDB" id="Q0W186"/>
<feature type="transmembrane region" description="Helical" evidence="1">
    <location>
        <begin position="47"/>
        <end position="67"/>
    </location>
</feature>
<evidence type="ECO:0000256" key="1">
    <source>
        <dbReference type="SAM" id="Phobius"/>
    </source>
</evidence>
<evidence type="ECO:0000313" key="2">
    <source>
        <dbReference type="EMBL" id="CAJ37857.1"/>
    </source>
</evidence>
<dbReference type="EMBL" id="AM114193">
    <property type="protein sequence ID" value="CAJ37857.1"/>
    <property type="molecule type" value="Genomic_DNA"/>
</dbReference>
<keyword evidence="3" id="KW-1185">Reference proteome</keyword>
<feature type="transmembrane region" description="Helical" evidence="1">
    <location>
        <begin position="16"/>
        <end position="35"/>
    </location>
</feature>
<accession>Q0W186</accession>